<comment type="caution">
    <text evidence="3">The sequence shown here is derived from an EMBL/GenBank/DDBJ whole genome shotgun (WGS) entry which is preliminary data.</text>
</comment>
<keyword evidence="2" id="KW-0812">Transmembrane</keyword>
<feature type="compositionally biased region" description="Basic and acidic residues" evidence="1">
    <location>
        <begin position="21"/>
        <end position="35"/>
    </location>
</feature>
<proteinExistence type="predicted"/>
<feature type="transmembrane region" description="Helical" evidence="2">
    <location>
        <begin position="254"/>
        <end position="274"/>
    </location>
</feature>
<feature type="transmembrane region" description="Helical" evidence="2">
    <location>
        <begin position="281"/>
        <end position="304"/>
    </location>
</feature>
<dbReference type="HOGENOM" id="CLU_906217_0_0_1"/>
<reference evidence="4" key="2">
    <citation type="submission" date="2015-07" db="EMBL/GenBank/DDBJ databases">
        <title>Contrasting host-pathogen interactions and genome evolution in two generalist and specialist microsporidian pathogens of mosquitoes.</title>
        <authorList>
            <consortium name="The Broad Institute Genomics Platform"/>
            <consortium name="The Broad Institute Genome Sequencing Center for Infectious Disease"/>
            <person name="Cuomo C.A."/>
            <person name="Sanscrainte N.D."/>
            <person name="Goldberg J.M."/>
            <person name="Heiman D."/>
            <person name="Young S."/>
            <person name="Zeng Q."/>
            <person name="Becnel J.J."/>
            <person name="Birren B.W."/>
        </authorList>
    </citation>
    <scope>NUCLEOTIDE SEQUENCE [LARGE SCALE GENOMIC DNA]</scope>
    <source>
        <strain evidence="4">USNM 41457</strain>
    </source>
</reference>
<dbReference type="InParanoid" id="J9DCX5"/>
<feature type="transmembrane region" description="Helical" evidence="2">
    <location>
        <begin position="223"/>
        <end position="242"/>
    </location>
</feature>
<evidence type="ECO:0000256" key="1">
    <source>
        <dbReference type="SAM" id="MobiDB-lite"/>
    </source>
</evidence>
<protein>
    <submittedName>
        <fullName evidence="3">Uncharacterized protein</fullName>
    </submittedName>
</protein>
<keyword evidence="2" id="KW-0472">Membrane</keyword>
<evidence type="ECO:0000313" key="3">
    <source>
        <dbReference type="EMBL" id="EJW05324.1"/>
    </source>
</evidence>
<organism evidence="3 4">
    <name type="scientific">Edhazardia aedis (strain USNM 41457)</name>
    <name type="common">Microsporidian parasite</name>
    <dbReference type="NCBI Taxonomy" id="1003232"/>
    <lineage>
        <taxon>Eukaryota</taxon>
        <taxon>Fungi</taxon>
        <taxon>Fungi incertae sedis</taxon>
        <taxon>Microsporidia</taxon>
        <taxon>Edhazardia</taxon>
    </lineage>
</organism>
<gene>
    <name evidence="3" type="ORF">EDEG_00627</name>
</gene>
<evidence type="ECO:0000256" key="2">
    <source>
        <dbReference type="SAM" id="Phobius"/>
    </source>
</evidence>
<evidence type="ECO:0000313" key="4">
    <source>
        <dbReference type="Proteomes" id="UP000003163"/>
    </source>
</evidence>
<dbReference type="EMBL" id="AFBI03000007">
    <property type="protein sequence ID" value="EJW05324.1"/>
    <property type="molecule type" value="Genomic_DNA"/>
</dbReference>
<reference evidence="3 4" key="1">
    <citation type="submission" date="2011-08" db="EMBL/GenBank/DDBJ databases">
        <authorList>
            <person name="Liu Z.J."/>
            <person name="Shi F.L."/>
            <person name="Lu J.Q."/>
            <person name="Li M."/>
            <person name="Wang Z.L."/>
        </authorList>
    </citation>
    <scope>NUCLEOTIDE SEQUENCE [LARGE SCALE GENOMIC DNA]</scope>
    <source>
        <strain evidence="3 4">USNM 41457</strain>
    </source>
</reference>
<feature type="region of interest" description="Disordered" evidence="1">
    <location>
        <begin position="21"/>
        <end position="43"/>
    </location>
</feature>
<dbReference type="Proteomes" id="UP000003163">
    <property type="component" value="Unassembled WGS sequence"/>
</dbReference>
<name>J9DCX5_EDHAE</name>
<keyword evidence="2" id="KW-1133">Transmembrane helix</keyword>
<keyword evidence="4" id="KW-1185">Reference proteome</keyword>
<accession>J9DCX5</accession>
<dbReference type="VEuPathDB" id="MicrosporidiaDB:EDEG_00627"/>
<dbReference type="AlphaFoldDB" id="J9DCX5"/>
<sequence length="307" mass="35300">MHTLGNKSFLYSQLNKGDEKDPMIEVCKKSKKENSADNGPLPKETIAEVEVHTQKKTELSPDLSSKVIKKVIKAHKNDKCEAIALRLSDIGEEPIQEKNEAASVSLSKHKRQNNTVEMHNMDRIYSIPDYHKDGELTEYDNKTFSVKSENSAVEVHLKKNQDEVMSENQQEHIIGGKQMEIYSSAAILNLPIDRKSQYMGYNSKYSSFYMMERRKRSESMEKLFLISQLLLFCIECALILILDKKFYKNAFETVWGAVFCVSYFAFLALNFEVLTASNFKFFLCFVLCSLNIFLLAFECVSYKFSSN</sequence>